<proteinExistence type="predicted"/>
<comment type="caution">
    <text evidence="7">The sequence shown here is derived from an EMBL/GenBank/DDBJ whole genome shotgun (WGS) entry which is preliminary data.</text>
</comment>
<dbReference type="EMBL" id="MUHB01000003">
    <property type="protein sequence ID" value="OXB07589.1"/>
    <property type="molecule type" value="Genomic_DNA"/>
</dbReference>
<evidence type="ECO:0000256" key="6">
    <source>
        <dbReference type="SAM" id="Phobius"/>
    </source>
</evidence>
<evidence type="ECO:0000256" key="5">
    <source>
        <dbReference type="ARBA" id="ARBA00023136"/>
    </source>
</evidence>
<keyword evidence="9" id="KW-1185">Reference proteome</keyword>
<gene>
    <name evidence="7" type="ORF">B0A72_01620</name>
    <name evidence="8" type="ORF">SAMN05444387_3028</name>
</gene>
<reference evidence="7 10" key="1">
    <citation type="submission" date="2016-11" db="EMBL/GenBank/DDBJ databases">
        <title>Whole genomes of Flavobacteriaceae.</title>
        <authorList>
            <person name="Stine C."/>
            <person name="Li C."/>
            <person name="Tadesse D."/>
        </authorList>
    </citation>
    <scope>NUCLEOTIDE SEQUENCE [LARGE SCALE GENOMIC DNA]</scope>
    <source>
        <strain evidence="7 10">ATCC 19366</strain>
    </source>
</reference>
<dbReference type="Proteomes" id="UP000198431">
    <property type="component" value="Unassembled WGS sequence"/>
</dbReference>
<keyword evidence="5 6" id="KW-0472">Membrane</keyword>
<dbReference type="AlphaFoldDB" id="A0AB36P5F4"/>
<dbReference type="InterPro" id="IPR050833">
    <property type="entry name" value="Poly_Biosynth_Transport"/>
</dbReference>
<organism evidence="7 10">
    <name type="scientific">Flavobacterium pectinovorum</name>
    <dbReference type="NCBI Taxonomy" id="29533"/>
    <lineage>
        <taxon>Bacteria</taxon>
        <taxon>Pseudomonadati</taxon>
        <taxon>Bacteroidota</taxon>
        <taxon>Flavobacteriia</taxon>
        <taxon>Flavobacteriales</taxon>
        <taxon>Flavobacteriaceae</taxon>
        <taxon>Flavobacterium</taxon>
    </lineage>
</organism>
<accession>A0AB36P5F4</accession>
<feature type="transmembrane region" description="Helical" evidence="6">
    <location>
        <begin position="438"/>
        <end position="462"/>
    </location>
</feature>
<feature type="transmembrane region" description="Helical" evidence="6">
    <location>
        <begin position="128"/>
        <end position="149"/>
    </location>
</feature>
<feature type="transmembrane region" description="Helical" evidence="6">
    <location>
        <begin position="12"/>
        <end position="37"/>
    </location>
</feature>
<evidence type="ECO:0000313" key="10">
    <source>
        <dbReference type="Proteomes" id="UP000198431"/>
    </source>
</evidence>
<feature type="transmembrane region" description="Helical" evidence="6">
    <location>
        <begin position="468"/>
        <end position="489"/>
    </location>
</feature>
<dbReference type="PANTHER" id="PTHR30250">
    <property type="entry name" value="PST FAMILY PREDICTED COLANIC ACID TRANSPORTER"/>
    <property type="match status" value="1"/>
</dbReference>
<dbReference type="PANTHER" id="PTHR30250:SF11">
    <property type="entry name" value="O-ANTIGEN TRANSPORTER-RELATED"/>
    <property type="match status" value="1"/>
</dbReference>
<keyword evidence="3 6" id="KW-0812">Transmembrane</keyword>
<feature type="transmembrane region" description="Helical" evidence="6">
    <location>
        <begin position="187"/>
        <end position="213"/>
    </location>
</feature>
<name>A0AB36P5F4_9FLAO</name>
<evidence type="ECO:0000313" key="7">
    <source>
        <dbReference type="EMBL" id="OXB07589.1"/>
    </source>
</evidence>
<evidence type="ECO:0000256" key="4">
    <source>
        <dbReference type="ARBA" id="ARBA00022989"/>
    </source>
</evidence>
<comment type="subcellular location">
    <subcellularLocation>
        <location evidence="1">Cell membrane</location>
        <topology evidence="1">Multi-pass membrane protein</topology>
    </subcellularLocation>
</comment>
<keyword evidence="2" id="KW-1003">Cell membrane</keyword>
<feature type="transmembrane region" description="Helical" evidence="6">
    <location>
        <begin position="49"/>
        <end position="71"/>
    </location>
</feature>
<feature type="transmembrane region" description="Helical" evidence="6">
    <location>
        <begin position="161"/>
        <end position="181"/>
    </location>
</feature>
<evidence type="ECO:0000256" key="2">
    <source>
        <dbReference type="ARBA" id="ARBA00022475"/>
    </source>
</evidence>
<dbReference type="GO" id="GO:0005886">
    <property type="term" value="C:plasma membrane"/>
    <property type="evidence" value="ECO:0007669"/>
    <property type="project" value="UniProtKB-SubCell"/>
</dbReference>
<feature type="transmembrane region" description="Helical" evidence="6">
    <location>
        <begin position="408"/>
        <end position="426"/>
    </location>
</feature>
<dbReference type="EMBL" id="FRBX01000004">
    <property type="protein sequence ID" value="SHM73224.1"/>
    <property type="molecule type" value="Genomic_DNA"/>
</dbReference>
<evidence type="ECO:0000256" key="3">
    <source>
        <dbReference type="ARBA" id="ARBA00022692"/>
    </source>
</evidence>
<feature type="transmembrane region" description="Helical" evidence="6">
    <location>
        <begin position="92"/>
        <end position="116"/>
    </location>
</feature>
<feature type="transmembrane region" description="Helical" evidence="6">
    <location>
        <begin position="348"/>
        <end position="373"/>
    </location>
</feature>
<dbReference type="RefSeq" id="WP_073395848.1">
    <property type="nucleotide sequence ID" value="NZ_FRBX01000004.1"/>
</dbReference>
<sequence length="509" mass="56196">MKTSQTSKTKASIINLFFNYANASFAIINGLILVPLYLSYFSVATYGSFLSSGNIVGMLGLLEGGMSFVLTQKLSGCYAKKDFNEFSRILGSGLFISVFIFALLVSIGLILFPYISDWVKAEPNEYKNIQYAFLLSAVGAGLNILFHNVSSVFQSLLRVSISGFANLISIVVGIAVTLFGLRFGLGVVAIPLGVFTRAFVGVSILIAALISVLKKEKFPKIQVDKNNCTLLVKSVLPMFGGGVAKSLVTNSQLLIITNFINPTASAVFFITGRIYQVCDSFLAPVGSSIFSSISQIVGTGNKEAIKLNIVKIFFVFNVFSVFILSLSFVFNSSFVALLLGADKYGGNILSLFLCINMLFYTRFNFLSVNLYALGVFGKTVMYDVIGGVLRLIIIFCLINYIGYIALPIAEFLSTTFLIGYFLNKLLINKIELKGKEILNFVFSGSFFFLIIFSMSFIILYFLPIINNWILFVIYSILLAVMNSIMILIFSKEARAMFFNSMIYLKLVKR</sequence>
<protein>
    <submittedName>
        <fullName evidence="8">Membrane protein involved in the export of O-antigen and teichoic acid</fullName>
    </submittedName>
</protein>
<reference evidence="8 9" key="2">
    <citation type="submission" date="2016-11" db="EMBL/GenBank/DDBJ databases">
        <authorList>
            <person name="Varghese N."/>
            <person name="Submissions S."/>
        </authorList>
    </citation>
    <scope>NUCLEOTIDE SEQUENCE [LARGE SCALE GENOMIC DNA]</scope>
    <source>
        <strain evidence="8 9">DSM 6368</strain>
    </source>
</reference>
<evidence type="ECO:0000256" key="1">
    <source>
        <dbReference type="ARBA" id="ARBA00004651"/>
    </source>
</evidence>
<evidence type="ECO:0000313" key="9">
    <source>
        <dbReference type="Proteomes" id="UP000184216"/>
    </source>
</evidence>
<evidence type="ECO:0000313" key="8">
    <source>
        <dbReference type="EMBL" id="SHM73224.1"/>
    </source>
</evidence>
<feature type="transmembrane region" description="Helical" evidence="6">
    <location>
        <begin position="380"/>
        <end position="402"/>
    </location>
</feature>
<keyword evidence="4 6" id="KW-1133">Transmembrane helix</keyword>
<dbReference type="Proteomes" id="UP000184216">
    <property type="component" value="Unassembled WGS sequence"/>
</dbReference>
<feature type="transmembrane region" description="Helical" evidence="6">
    <location>
        <begin position="312"/>
        <end position="336"/>
    </location>
</feature>